<evidence type="ECO:0000256" key="1">
    <source>
        <dbReference type="ARBA" id="ARBA00004125"/>
    </source>
</evidence>
<dbReference type="InterPro" id="IPR006629">
    <property type="entry name" value="LITAF"/>
</dbReference>
<evidence type="ECO:0000256" key="5">
    <source>
        <dbReference type="ARBA" id="ARBA00022723"/>
    </source>
</evidence>
<dbReference type="AlphaFoldDB" id="A0A665VE96"/>
<dbReference type="PANTHER" id="PTHR23292:SF35">
    <property type="entry name" value="LITAF DOMAIN-CONTAINING PROTEIN"/>
    <property type="match status" value="1"/>
</dbReference>
<comment type="similarity">
    <text evidence="4">Belongs to the CDIP1/LITAF family.</text>
</comment>
<dbReference type="SMART" id="SM00714">
    <property type="entry name" value="LITAF"/>
    <property type="match status" value="1"/>
</dbReference>
<dbReference type="GO" id="GO:0098560">
    <property type="term" value="C:cytoplasmic side of late endosome membrane"/>
    <property type="evidence" value="ECO:0007669"/>
    <property type="project" value="TreeGrafter"/>
</dbReference>
<keyword evidence="7 8" id="KW-0472">Membrane</keyword>
<comment type="subcellular location">
    <subcellularLocation>
        <location evidence="1">Endosome membrane</location>
        <topology evidence="1">Peripheral membrane protein</topology>
        <orientation evidence="1">Cytoplasmic side</orientation>
    </subcellularLocation>
    <subcellularLocation>
        <location evidence="2">Late endosome membrane</location>
    </subcellularLocation>
    <subcellularLocation>
        <location evidence="3">Lysosome membrane</location>
        <topology evidence="3">Peripheral membrane protein</topology>
        <orientation evidence="3">Cytoplasmic side</orientation>
    </subcellularLocation>
</comment>
<dbReference type="PROSITE" id="PS51837">
    <property type="entry name" value="LITAF"/>
    <property type="match status" value="1"/>
</dbReference>
<evidence type="ECO:0000256" key="8">
    <source>
        <dbReference type="SAM" id="Phobius"/>
    </source>
</evidence>
<dbReference type="PANTHER" id="PTHR23292">
    <property type="entry name" value="LIPOPOLYSACCHARIDE-INDUCED TUMOR NECROSIS FACTOR-ALPHA FACTOR"/>
    <property type="match status" value="1"/>
</dbReference>
<evidence type="ECO:0000256" key="4">
    <source>
        <dbReference type="ARBA" id="ARBA00005975"/>
    </source>
</evidence>
<keyword evidence="6" id="KW-0862">Zinc</keyword>
<sequence>MKKLPTCPCRTQCPQCQQFIVTEISTAVSSVTWMVCWMTALVGYGCVGGCCLIPFCMDSMKSTAHKCPKCRSTISTIKRL</sequence>
<dbReference type="GO" id="GO:0008270">
    <property type="term" value="F:zinc ion binding"/>
    <property type="evidence" value="ECO:0007669"/>
    <property type="project" value="TreeGrafter"/>
</dbReference>
<protein>
    <recommendedName>
        <fullName evidence="9">LITAF domain-containing protein</fullName>
    </recommendedName>
</protein>
<keyword evidence="5" id="KW-0479">Metal-binding</keyword>
<dbReference type="GO" id="GO:0098574">
    <property type="term" value="C:cytoplasmic side of lysosomal membrane"/>
    <property type="evidence" value="ECO:0007669"/>
    <property type="project" value="TreeGrafter"/>
</dbReference>
<dbReference type="InParanoid" id="A0A665VE96"/>
<keyword evidence="8" id="KW-1133">Transmembrane helix</keyword>
<dbReference type="Ensembl" id="ENSENLT00000030482.1">
    <property type="protein sequence ID" value="ENSENLP00000029607.1"/>
    <property type="gene ID" value="ENSENLG00000013185.1"/>
</dbReference>
<dbReference type="OMA" id="EICPVKH"/>
<proteinExistence type="inferred from homology"/>
<evidence type="ECO:0000259" key="9">
    <source>
        <dbReference type="PROSITE" id="PS51837"/>
    </source>
</evidence>
<reference evidence="10" key="1">
    <citation type="submission" date="2021-04" db="EMBL/GenBank/DDBJ databases">
        <authorList>
            <consortium name="Wellcome Sanger Institute Data Sharing"/>
        </authorList>
    </citation>
    <scope>NUCLEOTIDE SEQUENCE [LARGE SCALE GENOMIC DNA]</scope>
</reference>
<dbReference type="Proteomes" id="UP000472264">
    <property type="component" value="Chromosome 8"/>
</dbReference>
<reference evidence="10" key="3">
    <citation type="submission" date="2025-09" db="UniProtKB">
        <authorList>
            <consortium name="Ensembl"/>
        </authorList>
    </citation>
    <scope>IDENTIFICATION</scope>
</reference>
<feature type="domain" description="LITAF" evidence="9">
    <location>
        <begin position="1"/>
        <end position="79"/>
    </location>
</feature>
<dbReference type="Pfam" id="PF10601">
    <property type="entry name" value="zf-LITAF-like"/>
    <property type="match status" value="1"/>
</dbReference>
<accession>A0A665VE96</accession>
<keyword evidence="8" id="KW-0812">Transmembrane</keyword>
<keyword evidence="11" id="KW-1185">Reference proteome</keyword>
<name>A0A665VE96_ECHNA</name>
<dbReference type="GO" id="GO:0005634">
    <property type="term" value="C:nucleus"/>
    <property type="evidence" value="ECO:0007669"/>
    <property type="project" value="TreeGrafter"/>
</dbReference>
<evidence type="ECO:0000256" key="6">
    <source>
        <dbReference type="ARBA" id="ARBA00022833"/>
    </source>
</evidence>
<evidence type="ECO:0000256" key="7">
    <source>
        <dbReference type="ARBA" id="ARBA00023136"/>
    </source>
</evidence>
<evidence type="ECO:0000256" key="2">
    <source>
        <dbReference type="ARBA" id="ARBA00004414"/>
    </source>
</evidence>
<feature type="transmembrane region" description="Helical" evidence="8">
    <location>
        <begin position="31"/>
        <end position="56"/>
    </location>
</feature>
<dbReference type="InterPro" id="IPR037519">
    <property type="entry name" value="LITAF_fam"/>
</dbReference>
<evidence type="ECO:0000313" key="10">
    <source>
        <dbReference type="Ensembl" id="ENSENLP00000029607.1"/>
    </source>
</evidence>
<evidence type="ECO:0000313" key="11">
    <source>
        <dbReference type="Proteomes" id="UP000472264"/>
    </source>
</evidence>
<evidence type="ECO:0000256" key="3">
    <source>
        <dbReference type="ARBA" id="ARBA00004630"/>
    </source>
</evidence>
<organism evidence="10 11">
    <name type="scientific">Echeneis naucrates</name>
    <name type="common">Live sharksucker</name>
    <dbReference type="NCBI Taxonomy" id="173247"/>
    <lineage>
        <taxon>Eukaryota</taxon>
        <taxon>Metazoa</taxon>
        <taxon>Chordata</taxon>
        <taxon>Craniata</taxon>
        <taxon>Vertebrata</taxon>
        <taxon>Euteleostomi</taxon>
        <taxon>Actinopterygii</taxon>
        <taxon>Neopterygii</taxon>
        <taxon>Teleostei</taxon>
        <taxon>Neoteleostei</taxon>
        <taxon>Acanthomorphata</taxon>
        <taxon>Carangaria</taxon>
        <taxon>Carangiformes</taxon>
        <taxon>Echeneidae</taxon>
        <taxon>Echeneis</taxon>
    </lineage>
</organism>
<reference evidence="10" key="2">
    <citation type="submission" date="2025-08" db="UniProtKB">
        <authorList>
            <consortium name="Ensembl"/>
        </authorList>
    </citation>
    <scope>IDENTIFICATION</scope>
</reference>